<dbReference type="AlphaFoldDB" id="A0A1H0CSB4"/>
<evidence type="ECO:0000313" key="2">
    <source>
        <dbReference type="EMBL" id="SDN60763.1"/>
    </source>
</evidence>
<evidence type="ECO:0000259" key="1">
    <source>
        <dbReference type="Pfam" id="PF00561"/>
    </source>
</evidence>
<dbReference type="RefSeq" id="WP_084314279.1">
    <property type="nucleotide sequence ID" value="NZ_FNIJ01000004.1"/>
</dbReference>
<evidence type="ECO:0000313" key="3">
    <source>
        <dbReference type="Proteomes" id="UP000242957"/>
    </source>
</evidence>
<keyword evidence="3" id="KW-1185">Reference proteome</keyword>
<dbReference type="Gene3D" id="3.40.50.1820">
    <property type="entry name" value="alpha/beta hydrolase"/>
    <property type="match status" value="1"/>
</dbReference>
<dbReference type="PANTHER" id="PTHR36837">
    <property type="entry name" value="POLY(3-HYDROXYALKANOATE) POLYMERASE SUBUNIT PHAC"/>
    <property type="match status" value="1"/>
</dbReference>
<sequence length="351" mass="39925">MSSIADRLHTEVSQLVQRSLKGIDYLTTPDPKVGVTPRTLLHRRGTLALYHYHPVVDEIYRVPLLFVIPTTNNASIFDLARGQSLFEFLLARGYDVYVMDWNTPTREENKLRFENYVLDFIPDCIRRVQEHAGVDEISLVGYCMGGVLSSMYAALHADGPLKNLVCFTTPIDWRHMFFGKLADKEFFNVDRMLDADGLVPTSTVQRAIEMHRPATRLVGQIRLWDNMWNDDFVKAYRLMVAMGQETVPLAGEYYRQTVSELAWKNGLYEGTLRIGDRQVQLQNIKVPLLHVVAQYDSMVNAECSRPLVEGVGSTDKEELVLPGGHLSLVAGPAAIRRMWPKLDQWLGKRSV</sequence>
<dbReference type="EMBL" id="FNIJ01000004">
    <property type="protein sequence ID" value="SDN60763.1"/>
    <property type="molecule type" value="Genomic_DNA"/>
</dbReference>
<dbReference type="Proteomes" id="UP000242957">
    <property type="component" value="Unassembled WGS sequence"/>
</dbReference>
<dbReference type="Pfam" id="PF00561">
    <property type="entry name" value="Abhydrolase_1"/>
    <property type="match status" value="1"/>
</dbReference>
<organism evidence="2 3">
    <name type="scientific">Pseudomonas jinjuensis</name>
    <dbReference type="NCBI Taxonomy" id="198616"/>
    <lineage>
        <taxon>Bacteria</taxon>
        <taxon>Pseudomonadati</taxon>
        <taxon>Pseudomonadota</taxon>
        <taxon>Gammaproteobacteria</taxon>
        <taxon>Pseudomonadales</taxon>
        <taxon>Pseudomonadaceae</taxon>
        <taxon>Pseudomonas</taxon>
    </lineage>
</organism>
<gene>
    <name evidence="2" type="ORF">SAMN05216193_1045</name>
</gene>
<proteinExistence type="predicted"/>
<dbReference type="InterPro" id="IPR051321">
    <property type="entry name" value="PHA/PHB_synthase"/>
</dbReference>
<reference evidence="3" key="1">
    <citation type="submission" date="2016-10" db="EMBL/GenBank/DDBJ databases">
        <authorList>
            <person name="Varghese N."/>
            <person name="Submissions S."/>
        </authorList>
    </citation>
    <scope>NUCLEOTIDE SEQUENCE [LARGE SCALE GENOMIC DNA]</scope>
    <source>
        <strain evidence="3">JCM 21621</strain>
    </source>
</reference>
<dbReference type="InterPro" id="IPR029058">
    <property type="entry name" value="AB_hydrolase_fold"/>
</dbReference>
<protein>
    <submittedName>
        <fullName evidence="2">Polyhydroxyalkanoate synthase</fullName>
    </submittedName>
</protein>
<dbReference type="SUPFAM" id="SSF53474">
    <property type="entry name" value="alpha/beta-Hydrolases"/>
    <property type="match status" value="1"/>
</dbReference>
<dbReference type="PANTHER" id="PTHR36837:SF2">
    <property type="entry name" value="POLY(3-HYDROXYALKANOATE) POLYMERASE SUBUNIT PHAC"/>
    <property type="match status" value="1"/>
</dbReference>
<accession>A0A1H0CSB4</accession>
<dbReference type="OrthoDB" id="9767934at2"/>
<feature type="domain" description="AB hydrolase-1" evidence="1">
    <location>
        <begin position="85"/>
        <end position="329"/>
    </location>
</feature>
<name>A0A1H0CSB4_9PSED</name>
<dbReference type="InterPro" id="IPR000073">
    <property type="entry name" value="AB_hydrolase_1"/>
</dbReference>
<dbReference type="STRING" id="198616.SAMN05216193_1045"/>